<dbReference type="InterPro" id="IPR000917">
    <property type="entry name" value="Sulfatase_N"/>
</dbReference>
<proteinExistence type="predicted"/>
<dbReference type="GO" id="GO:0016776">
    <property type="term" value="F:phosphotransferase activity, phosphate group as acceptor"/>
    <property type="evidence" value="ECO:0007669"/>
    <property type="project" value="TreeGrafter"/>
</dbReference>
<dbReference type="SUPFAM" id="SSF53649">
    <property type="entry name" value="Alkaline phosphatase-like"/>
    <property type="match status" value="1"/>
</dbReference>
<keyword evidence="5" id="KW-1133">Transmembrane helix</keyword>
<evidence type="ECO:0000256" key="2">
    <source>
        <dbReference type="ARBA" id="ARBA00022475"/>
    </source>
</evidence>
<evidence type="ECO:0000313" key="9">
    <source>
        <dbReference type="Proteomes" id="UP000733611"/>
    </source>
</evidence>
<dbReference type="EMBL" id="JAHLFE010000107">
    <property type="protein sequence ID" value="MBU3844306.1"/>
    <property type="molecule type" value="Genomic_DNA"/>
</dbReference>
<evidence type="ECO:0000256" key="3">
    <source>
        <dbReference type="ARBA" id="ARBA00022679"/>
    </source>
</evidence>
<keyword evidence="4" id="KW-0812">Transmembrane</keyword>
<dbReference type="InterPro" id="IPR040423">
    <property type="entry name" value="PEA_transferase"/>
</dbReference>
<sequence length="188" mass="21473">MSQNVTTDSLIVLHLIGSHGPRYYERYPEKFRIYTPDCNSPDVENCSVQEVINAYDNTIAYTDYVIYQVINILEEHMATNDVMLLYISDHGESLGENNLYLHAAPYAFAPKEQTRVPMQLWLPDASATDMGIDKECLRKHSLMGGYSHDYLFSSLLSLMQVQAKEYDENLDLFRRCRVAPVAAKQPAP</sequence>
<comment type="subcellular location">
    <subcellularLocation>
        <location evidence="1">Cell membrane</location>
        <topology evidence="1">Multi-pass membrane protein</topology>
    </subcellularLocation>
</comment>
<dbReference type="Pfam" id="PF00884">
    <property type="entry name" value="Sulfatase"/>
    <property type="match status" value="1"/>
</dbReference>
<keyword evidence="8" id="KW-0378">Hydrolase</keyword>
<reference evidence="8" key="2">
    <citation type="submission" date="2021-04" db="EMBL/GenBank/DDBJ databases">
        <authorList>
            <person name="Gilroy R."/>
        </authorList>
    </citation>
    <scope>NUCLEOTIDE SEQUENCE</scope>
    <source>
        <strain evidence="8">378</strain>
    </source>
</reference>
<keyword evidence="3" id="KW-0808">Transferase</keyword>
<reference evidence="8" key="1">
    <citation type="journal article" date="2021" name="PeerJ">
        <title>Extensive microbial diversity within the chicken gut microbiome revealed by metagenomics and culture.</title>
        <authorList>
            <person name="Gilroy R."/>
            <person name="Ravi A."/>
            <person name="Getino M."/>
            <person name="Pursley I."/>
            <person name="Horton D.L."/>
            <person name="Alikhan N.F."/>
            <person name="Baker D."/>
            <person name="Gharbi K."/>
            <person name="Hall N."/>
            <person name="Watson M."/>
            <person name="Adriaenssens E.M."/>
            <person name="Foster-Nyarko E."/>
            <person name="Jarju S."/>
            <person name="Secka A."/>
            <person name="Antonio M."/>
            <person name="Oren A."/>
            <person name="Chaudhuri R.R."/>
            <person name="La Ragione R."/>
            <person name="Hildebrand F."/>
            <person name="Pallen M.J."/>
        </authorList>
    </citation>
    <scope>NUCLEOTIDE SEQUENCE</scope>
    <source>
        <strain evidence="8">378</strain>
    </source>
</reference>
<dbReference type="InterPro" id="IPR058130">
    <property type="entry name" value="PEA_transf_C"/>
</dbReference>
<evidence type="ECO:0000256" key="4">
    <source>
        <dbReference type="ARBA" id="ARBA00022692"/>
    </source>
</evidence>
<gene>
    <name evidence="8" type="ORF">H9847_05485</name>
</gene>
<accession>A0A948TGA4</accession>
<evidence type="ECO:0000313" key="8">
    <source>
        <dbReference type="EMBL" id="MBU3844306.1"/>
    </source>
</evidence>
<dbReference type="Proteomes" id="UP000733611">
    <property type="component" value="Unassembled WGS sequence"/>
</dbReference>
<dbReference type="GO" id="GO:0005886">
    <property type="term" value="C:plasma membrane"/>
    <property type="evidence" value="ECO:0007669"/>
    <property type="project" value="UniProtKB-SubCell"/>
</dbReference>
<dbReference type="CDD" id="cd16017">
    <property type="entry name" value="LptA"/>
    <property type="match status" value="1"/>
</dbReference>
<dbReference type="InterPro" id="IPR017850">
    <property type="entry name" value="Alkaline_phosphatase_core_sf"/>
</dbReference>
<comment type="caution">
    <text evidence="8">The sequence shown here is derived from an EMBL/GenBank/DDBJ whole genome shotgun (WGS) entry which is preliminary data.</text>
</comment>
<dbReference type="AlphaFoldDB" id="A0A948TGA4"/>
<feature type="domain" description="Sulfatase N-terminal" evidence="7">
    <location>
        <begin position="6"/>
        <end position="161"/>
    </location>
</feature>
<dbReference type="Gene3D" id="3.40.720.10">
    <property type="entry name" value="Alkaline Phosphatase, subunit A"/>
    <property type="match status" value="1"/>
</dbReference>
<keyword evidence="6" id="KW-0472">Membrane</keyword>
<evidence type="ECO:0000256" key="1">
    <source>
        <dbReference type="ARBA" id="ARBA00004651"/>
    </source>
</evidence>
<evidence type="ECO:0000259" key="7">
    <source>
        <dbReference type="Pfam" id="PF00884"/>
    </source>
</evidence>
<dbReference type="PANTHER" id="PTHR30443:SF0">
    <property type="entry name" value="PHOSPHOETHANOLAMINE TRANSFERASE EPTA"/>
    <property type="match status" value="1"/>
</dbReference>
<name>A0A948TGA4_9GAMM</name>
<dbReference type="GO" id="GO:0009244">
    <property type="term" value="P:lipopolysaccharide core region biosynthetic process"/>
    <property type="evidence" value="ECO:0007669"/>
    <property type="project" value="TreeGrafter"/>
</dbReference>
<evidence type="ECO:0000256" key="6">
    <source>
        <dbReference type="ARBA" id="ARBA00023136"/>
    </source>
</evidence>
<organism evidence="8 9">
    <name type="scientific">Candidatus Anaerobiospirillum pullicola</name>
    <dbReference type="NCBI Taxonomy" id="2838451"/>
    <lineage>
        <taxon>Bacteria</taxon>
        <taxon>Pseudomonadati</taxon>
        <taxon>Pseudomonadota</taxon>
        <taxon>Gammaproteobacteria</taxon>
        <taxon>Aeromonadales</taxon>
        <taxon>Succinivibrionaceae</taxon>
        <taxon>Anaerobiospirillum</taxon>
    </lineage>
</organism>
<dbReference type="PANTHER" id="PTHR30443">
    <property type="entry name" value="INNER MEMBRANE PROTEIN"/>
    <property type="match status" value="1"/>
</dbReference>
<keyword evidence="2" id="KW-1003">Cell membrane</keyword>
<evidence type="ECO:0000256" key="5">
    <source>
        <dbReference type="ARBA" id="ARBA00022989"/>
    </source>
</evidence>
<dbReference type="GO" id="GO:0016787">
    <property type="term" value="F:hydrolase activity"/>
    <property type="evidence" value="ECO:0007669"/>
    <property type="project" value="UniProtKB-KW"/>
</dbReference>
<protein>
    <submittedName>
        <fullName evidence="8">Sulfatase-like hydrolase/transferase</fullName>
    </submittedName>
</protein>